<organism evidence="2 3">
    <name type="scientific">Daphnia pulex</name>
    <name type="common">Water flea</name>
    <dbReference type="NCBI Taxonomy" id="6669"/>
    <lineage>
        <taxon>Eukaryota</taxon>
        <taxon>Metazoa</taxon>
        <taxon>Ecdysozoa</taxon>
        <taxon>Arthropoda</taxon>
        <taxon>Crustacea</taxon>
        <taxon>Branchiopoda</taxon>
        <taxon>Diplostraca</taxon>
        <taxon>Cladocera</taxon>
        <taxon>Anomopoda</taxon>
        <taxon>Daphniidae</taxon>
        <taxon>Daphnia</taxon>
    </lineage>
</organism>
<evidence type="ECO:0000313" key="3">
    <source>
        <dbReference type="Proteomes" id="UP000000305"/>
    </source>
</evidence>
<dbReference type="EMBL" id="GL732587">
    <property type="protein sequence ID" value="EFX73959.1"/>
    <property type="molecule type" value="Genomic_DNA"/>
</dbReference>
<accession>E9H2S5</accession>
<dbReference type="PANTHER" id="PTHR31912:SF36">
    <property type="entry name" value="C2H2-TYPE DOMAIN-CONTAINING PROTEIN"/>
    <property type="match status" value="1"/>
</dbReference>
<dbReference type="InterPro" id="IPR013761">
    <property type="entry name" value="SAM/pointed_sf"/>
</dbReference>
<keyword evidence="3" id="KW-1185">Reference proteome</keyword>
<dbReference type="Gene3D" id="1.10.150.50">
    <property type="entry name" value="Transcription Factor, Ets-1"/>
    <property type="match status" value="1"/>
</dbReference>
<dbReference type="Proteomes" id="UP000000305">
    <property type="component" value="Unassembled WGS sequence"/>
</dbReference>
<dbReference type="AlphaFoldDB" id="E9H2S5"/>
<feature type="compositionally biased region" description="Polar residues" evidence="1">
    <location>
        <begin position="118"/>
        <end position="127"/>
    </location>
</feature>
<feature type="region of interest" description="Disordered" evidence="1">
    <location>
        <begin position="118"/>
        <end position="137"/>
    </location>
</feature>
<gene>
    <name evidence="2" type="ORF">DAPPUDRAFT_324808</name>
</gene>
<proteinExistence type="predicted"/>
<reference evidence="2 3" key="1">
    <citation type="journal article" date="2011" name="Science">
        <title>The ecoresponsive genome of Daphnia pulex.</title>
        <authorList>
            <person name="Colbourne J.K."/>
            <person name="Pfrender M.E."/>
            <person name="Gilbert D."/>
            <person name="Thomas W.K."/>
            <person name="Tucker A."/>
            <person name="Oakley T.H."/>
            <person name="Tokishita S."/>
            <person name="Aerts A."/>
            <person name="Arnold G.J."/>
            <person name="Basu M.K."/>
            <person name="Bauer D.J."/>
            <person name="Caceres C.E."/>
            <person name="Carmel L."/>
            <person name="Casola C."/>
            <person name="Choi J.H."/>
            <person name="Detter J.C."/>
            <person name="Dong Q."/>
            <person name="Dusheyko S."/>
            <person name="Eads B.D."/>
            <person name="Frohlich T."/>
            <person name="Geiler-Samerotte K.A."/>
            <person name="Gerlach D."/>
            <person name="Hatcher P."/>
            <person name="Jogdeo S."/>
            <person name="Krijgsveld J."/>
            <person name="Kriventseva E.V."/>
            <person name="Kultz D."/>
            <person name="Laforsch C."/>
            <person name="Lindquist E."/>
            <person name="Lopez J."/>
            <person name="Manak J.R."/>
            <person name="Muller J."/>
            <person name="Pangilinan J."/>
            <person name="Patwardhan R.P."/>
            <person name="Pitluck S."/>
            <person name="Pritham E.J."/>
            <person name="Rechtsteiner A."/>
            <person name="Rho M."/>
            <person name="Rogozin I.B."/>
            <person name="Sakarya O."/>
            <person name="Salamov A."/>
            <person name="Schaack S."/>
            <person name="Shapiro H."/>
            <person name="Shiga Y."/>
            <person name="Skalitzky C."/>
            <person name="Smith Z."/>
            <person name="Souvorov A."/>
            <person name="Sung W."/>
            <person name="Tang Z."/>
            <person name="Tsuchiya D."/>
            <person name="Tu H."/>
            <person name="Vos H."/>
            <person name="Wang M."/>
            <person name="Wolf Y.I."/>
            <person name="Yamagata H."/>
            <person name="Yamada T."/>
            <person name="Ye Y."/>
            <person name="Shaw J.R."/>
            <person name="Andrews J."/>
            <person name="Crease T.J."/>
            <person name="Tang H."/>
            <person name="Lucas S.M."/>
            <person name="Robertson H.M."/>
            <person name="Bork P."/>
            <person name="Koonin E.V."/>
            <person name="Zdobnov E.M."/>
            <person name="Grigoriev I.V."/>
            <person name="Lynch M."/>
            <person name="Boore J.L."/>
        </authorList>
    </citation>
    <scope>NUCLEOTIDE SEQUENCE [LARGE SCALE GENOMIC DNA]</scope>
</reference>
<dbReference type="InParanoid" id="E9H2S5"/>
<dbReference type="HOGENOM" id="CLU_1139011_0_0_1"/>
<protein>
    <submittedName>
        <fullName evidence="2">Uncharacterized protein</fullName>
    </submittedName>
</protein>
<dbReference type="PANTHER" id="PTHR31912">
    <property type="entry name" value="IP13529P"/>
    <property type="match status" value="1"/>
</dbReference>
<sequence>MKVLRQQNVLFRVALAEFTNVGLPHFRLSIALSAEDIVEMFCYYERASSILVIIAKRQKLNCLCNIGTEKKWDLRKDIDGECLMSLSEKQIDALKLSIGHAAKLQKLVNSFNIENVNAQPPNPSGSQKPGDMNRNDLQDASVPLVEKNQNKLIVTSGQEKVPFEIFSILKDSAEGRKIINSYSERNEASLGLDERRLLVRICVSHMVMLTGKEDLYPSVALKEELAKAIVEAFPCLAIPVDSFN</sequence>
<evidence type="ECO:0000256" key="1">
    <source>
        <dbReference type="SAM" id="MobiDB-lite"/>
    </source>
</evidence>
<dbReference type="KEGG" id="dpx:DAPPUDRAFT_324808"/>
<evidence type="ECO:0000313" key="2">
    <source>
        <dbReference type="EMBL" id="EFX73959.1"/>
    </source>
</evidence>
<name>E9H2S5_DAPPU</name>
<dbReference type="OrthoDB" id="8193468at2759"/>